<gene>
    <name evidence="1" type="ORF">SJ05684_c05880</name>
</gene>
<protein>
    <submittedName>
        <fullName evidence="1">Uncharacterized protein</fullName>
    </submittedName>
</protein>
<dbReference type="EMBL" id="CP023067">
    <property type="protein sequence ID" value="ASY62052.1"/>
    <property type="molecule type" value="Genomic_DNA"/>
</dbReference>
<dbReference type="AlphaFoldDB" id="A0A249P8I6"/>
<evidence type="ECO:0000313" key="1">
    <source>
        <dbReference type="EMBL" id="ASY62052.1"/>
    </source>
</evidence>
<dbReference type="RefSeq" id="WP_157211950.1">
    <property type="nucleotide sequence ID" value="NZ_AJQT01000017.1"/>
</dbReference>
<dbReference type="KEGG" id="esj:SJ05684_c05880"/>
<keyword evidence="2" id="KW-1185">Reference proteome</keyword>
<name>A0A249P8I6_9HYPH</name>
<sequence>MIDFEMTIAPEWPASPDNGIGALSASLPVRATLVAGQRLTSYNKTNDISMAIGRQMSASIGKIDKWR</sequence>
<proteinExistence type="predicted"/>
<accession>A0A249P8I6</accession>
<dbReference type="Proteomes" id="UP000217211">
    <property type="component" value="Chromosome"/>
</dbReference>
<evidence type="ECO:0000313" key="2">
    <source>
        <dbReference type="Proteomes" id="UP000217211"/>
    </source>
</evidence>
<organism evidence="1 2">
    <name type="scientific">Sinorhizobium sojae CCBAU 05684</name>
    <dbReference type="NCBI Taxonomy" id="716928"/>
    <lineage>
        <taxon>Bacteria</taxon>
        <taxon>Pseudomonadati</taxon>
        <taxon>Pseudomonadota</taxon>
        <taxon>Alphaproteobacteria</taxon>
        <taxon>Hyphomicrobiales</taxon>
        <taxon>Rhizobiaceae</taxon>
        <taxon>Sinorhizobium/Ensifer group</taxon>
        <taxon>Sinorhizobium</taxon>
    </lineage>
</organism>
<reference evidence="1 2" key="1">
    <citation type="submission" date="2017-08" db="EMBL/GenBank/DDBJ databases">
        <title>Multipartite genome sequences of Sinorhizobium species nodulating soybeans.</title>
        <authorList>
            <person name="Tian C.F."/>
        </authorList>
    </citation>
    <scope>NUCLEOTIDE SEQUENCE [LARGE SCALE GENOMIC DNA]</scope>
    <source>
        <strain evidence="1 2">CCBAU 05684</strain>
    </source>
</reference>